<dbReference type="AlphaFoldDB" id="A0A914QLB9"/>
<dbReference type="WBParaSite" id="PDA_v2.g4465.t1">
    <property type="protein sequence ID" value="PDA_v2.g4465.t1"/>
    <property type="gene ID" value="PDA_v2.g4465"/>
</dbReference>
<evidence type="ECO:0000256" key="1">
    <source>
        <dbReference type="SAM" id="SignalP"/>
    </source>
</evidence>
<keyword evidence="2" id="KW-1185">Reference proteome</keyword>
<proteinExistence type="predicted"/>
<evidence type="ECO:0000313" key="2">
    <source>
        <dbReference type="Proteomes" id="UP000887578"/>
    </source>
</evidence>
<evidence type="ECO:0000313" key="3">
    <source>
        <dbReference type="WBParaSite" id="PDA_v2.g4465.t1"/>
    </source>
</evidence>
<accession>A0A914QLB9</accession>
<sequence length="119" mass="13821">MAAKLLVTFCVISTFILPYFVDALRAEIPPTKHKQFEEISYDNFGGDDENQVSLHQQPLPDISDDDLGYFYDFCLKLPQLEKIGKIPKNRHTQTTCKKLHIILDPLFHKTSDSKAYKWF</sequence>
<name>A0A914QLB9_9BILA</name>
<feature type="signal peptide" evidence="1">
    <location>
        <begin position="1"/>
        <end position="23"/>
    </location>
</feature>
<reference evidence="3" key="1">
    <citation type="submission" date="2022-11" db="UniProtKB">
        <authorList>
            <consortium name="WormBaseParasite"/>
        </authorList>
    </citation>
    <scope>IDENTIFICATION</scope>
</reference>
<organism evidence="2 3">
    <name type="scientific">Panagrolaimus davidi</name>
    <dbReference type="NCBI Taxonomy" id="227884"/>
    <lineage>
        <taxon>Eukaryota</taxon>
        <taxon>Metazoa</taxon>
        <taxon>Ecdysozoa</taxon>
        <taxon>Nematoda</taxon>
        <taxon>Chromadorea</taxon>
        <taxon>Rhabditida</taxon>
        <taxon>Tylenchina</taxon>
        <taxon>Panagrolaimomorpha</taxon>
        <taxon>Panagrolaimoidea</taxon>
        <taxon>Panagrolaimidae</taxon>
        <taxon>Panagrolaimus</taxon>
    </lineage>
</organism>
<keyword evidence="1" id="KW-0732">Signal</keyword>
<protein>
    <submittedName>
        <fullName evidence="3">Uncharacterized protein</fullName>
    </submittedName>
</protein>
<feature type="chain" id="PRO_5038138032" evidence="1">
    <location>
        <begin position="24"/>
        <end position="119"/>
    </location>
</feature>
<dbReference type="Proteomes" id="UP000887578">
    <property type="component" value="Unplaced"/>
</dbReference>